<dbReference type="OrthoDB" id="2507795at2759"/>
<protein>
    <submittedName>
        <fullName evidence="2">Uncharacterized protein</fullName>
    </submittedName>
</protein>
<dbReference type="Proteomes" id="UP000307440">
    <property type="component" value="Unassembled WGS sequence"/>
</dbReference>
<reference evidence="2 3" key="1">
    <citation type="journal article" date="2019" name="Nat. Ecol. Evol.">
        <title>Megaphylogeny resolves global patterns of mushroom evolution.</title>
        <authorList>
            <person name="Varga T."/>
            <person name="Krizsan K."/>
            <person name="Foldi C."/>
            <person name="Dima B."/>
            <person name="Sanchez-Garcia M."/>
            <person name="Sanchez-Ramirez S."/>
            <person name="Szollosi G.J."/>
            <person name="Szarkandi J.G."/>
            <person name="Papp V."/>
            <person name="Albert L."/>
            <person name="Andreopoulos W."/>
            <person name="Angelini C."/>
            <person name="Antonin V."/>
            <person name="Barry K.W."/>
            <person name="Bougher N.L."/>
            <person name="Buchanan P."/>
            <person name="Buyck B."/>
            <person name="Bense V."/>
            <person name="Catcheside P."/>
            <person name="Chovatia M."/>
            <person name="Cooper J."/>
            <person name="Damon W."/>
            <person name="Desjardin D."/>
            <person name="Finy P."/>
            <person name="Geml J."/>
            <person name="Haridas S."/>
            <person name="Hughes K."/>
            <person name="Justo A."/>
            <person name="Karasinski D."/>
            <person name="Kautmanova I."/>
            <person name="Kiss B."/>
            <person name="Kocsube S."/>
            <person name="Kotiranta H."/>
            <person name="LaButti K.M."/>
            <person name="Lechner B.E."/>
            <person name="Liimatainen K."/>
            <person name="Lipzen A."/>
            <person name="Lukacs Z."/>
            <person name="Mihaltcheva S."/>
            <person name="Morgado L.N."/>
            <person name="Niskanen T."/>
            <person name="Noordeloos M.E."/>
            <person name="Ohm R.A."/>
            <person name="Ortiz-Santana B."/>
            <person name="Ovrebo C."/>
            <person name="Racz N."/>
            <person name="Riley R."/>
            <person name="Savchenko A."/>
            <person name="Shiryaev A."/>
            <person name="Soop K."/>
            <person name="Spirin V."/>
            <person name="Szebenyi C."/>
            <person name="Tomsovsky M."/>
            <person name="Tulloss R.E."/>
            <person name="Uehling J."/>
            <person name="Grigoriev I.V."/>
            <person name="Vagvolgyi C."/>
            <person name="Papp T."/>
            <person name="Martin F.M."/>
            <person name="Miettinen O."/>
            <person name="Hibbett D.S."/>
            <person name="Nagy L.G."/>
        </authorList>
    </citation>
    <scope>NUCLEOTIDE SEQUENCE [LARGE SCALE GENOMIC DNA]</scope>
    <source>
        <strain evidence="2 3">CBS 121175</strain>
    </source>
</reference>
<dbReference type="STRING" id="230819.A0A5C3L9Y6"/>
<sequence length="503" mass="55099">MSAMLGTFDMPMSDYPNDDVLMHTHSSDPWAPQEDGIMEEDNITPFTALHKSSMMELNSTHTLSMSGDQMFYSETGPADLAIEVEMDDYTEDGNAEYEMLDDLNLIAEDVPEIQDVEVVDVQSSADSSLSEIPRPPQIAPVEAATIVSTTTHSESIDAAITSDSHSEPKEKNFESADGEAKSATSTHDNVGDATDTKPLPDDGPTASHKDSENVQHTHEVGQATPIVEDTLADGEPSQSEVPVPKASGSETVDSADTAHLGNFTPQTAEDTITVQATVEDHQEVELNSTENHEGEARTSTQQESVLQESEPPAPNPHEIAEGVYIEPPPGVLLNAWFTPNPCPLFNRPLPSGVATPQVEGDGTADILLHDRPTMFYEPLSSLFAALREEELFAKQEELQQVELVLAVETLQLSVSEDNIYSREISLHDIHLLHESFHTGPLRMELQHLSPRFITRYHELQDHLQRVGEDDVTDIASAVPASNSLDSQMSQIAKKLKLRMSNHL</sequence>
<feature type="compositionally biased region" description="Polar residues" evidence="1">
    <location>
        <begin position="297"/>
        <end position="307"/>
    </location>
</feature>
<feature type="region of interest" description="Disordered" evidence="1">
    <location>
        <begin position="284"/>
        <end position="318"/>
    </location>
</feature>
<accession>A0A5C3L9Y6</accession>
<name>A0A5C3L9Y6_COPMA</name>
<evidence type="ECO:0000313" key="3">
    <source>
        <dbReference type="Proteomes" id="UP000307440"/>
    </source>
</evidence>
<proteinExistence type="predicted"/>
<gene>
    <name evidence="2" type="ORF">FA15DRAFT_379046</name>
</gene>
<feature type="region of interest" description="Disordered" evidence="1">
    <location>
        <begin position="158"/>
        <end position="268"/>
    </location>
</feature>
<feature type="compositionally biased region" description="Basic and acidic residues" evidence="1">
    <location>
        <begin position="164"/>
        <end position="180"/>
    </location>
</feature>
<keyword evidence="3" id="KW-1185">Reference proteome</keyword>
<organism evidence="2 3">
    <name type="scientific">Coprinopsis marcescibilis</name>
    <name type="common">Agaric fungus</name>
    <name type="synonym">Psathyrella marcescibilis</name>
    <dbReference type="NCBI Taxonomy" id="230819"/>
    <lineage>
        <taxon>Eukaryota</taxon>
        <taxon>Fungi</taxon>
        <taxon>Dikarya</taxon>
        <taxon>Basidiomycota</taxon>
        <taxon>Agaricomycotina</taxon>
        <taxon>Agaricomycetes</taxon>
        <taxon>Agaricomycetidae</taxon>
        <taxon>Agaricales</taxon>
        <taxon>Agaricineae</taxon>
        <taxon>Psathyrellaceae</taxon>
        <taxon>Coprinopsis</taxon>
    </lineage>
</organism>
<dbReference type="AlphaFoldDB" id="A0A5C3L9Y6"/>
<feature type="compositionally biased region" description="Basic and acidic residues" evidence="1">
    <location>
        <begin position="207"/>
        <end position="219"/>
    </location>
</feature>
<dbReference type="Pfam" id="PF10336">
    <property type="entry name" value="DUF2420"/>
    <property type="match status" value="1"/>
</dbReference>
<dbReference type="InterPro" id="IPR018822">
    <property type="entry name" value="UPF0646"/>
</dbReference>
<dbReference type="EMBL" id="ML210191">
    <property type="protein sequence ID" value="TFK25068.1"/>
    <property type="molecule type" value="Genomic_DNA"/>
</dbReference>
<evidence type="ECO:0000256" key="1">
    <source>
        <dbReference type="SAM" id="MobiDB-lite"/>
    </source>
</evidence>
<evidence type="ECO:0000313" key="2">
    <source>
        <dbReference type="EMBL" id="TFK25068.1"/>
    </source>
</evidence>
<feature type="compositionally biased region" description="Basic and acidic residues" evidence="1">
    <location>
        <begin position="284"/>
        <end position="296"/>
    </location>
</feature>